<evidence type="ECO:0000313" key="2">
    <source>
        <dbReference type="EMBL" id="GIH79617.1"/>
    </source>
</evidence>
<feature type="transmembrane region" description="Helical" evidence="1">
    <location>
        <begin position="20"/>
        <end position="40"/>
    </location>
</feature>
<keyword evidence="1" id="KW-0472">Membrane</keyword>
<protein>
    <submittedName>
        <fullName evidence="2">Uncharacterized protein</fullName>
    </submittedName>
</protein>
<dbReference type="AlphaFoldDB" id="A0A8J3RTK4"/>
<name>A0A8J3RTK4_9ACTN</name>
<reference evidence="2 3" key="1">
    <citation type="submission" date="2021-01" db="EMBL/GenBank/DDBJ databases">
        <title>Whole genome shotgun sequence of Planobispora longispora NBRC 13918.</title>
        <authorList>
            <person name="Komaki H."/>
            <person name="Tamura T."/>
        </authorList>
    </citation>
    <scope>NUCLEOTIDE SEQUENCE [LARGE SCALE GENOMIC DNA]</scope>
    <source>
        <strain evidence="2 3">NBRC 13918</strain>
    </source>
</reference>
<organism evidence="2 3">
    <name type="scientific">Planobispora longispora</name>
    <dbReference type="NCBI Taxonomy" id="28887"/>
    <lineage>
        <taxon>Bacteria</taxon>
        <taxon>Bacillati</taxon>
        <taxon>Actinomycetota</taxon>
        <taxon>Actinomycetes</taxon>
        <taxon>Streptosporangiales</taxon>
        <taxon>Streptosporangiaceae</taxon>
        <taxon>Planobispora</taxon>
    </lineage>
</organism>
<dbReference type="EMBL" id="BOOH01000049">
    <property type="protein sequence ID" value="GIH79617.1"/>
    <property type="molecule type" value="Genomic_DNA"/>
</dbReference>
<comment type="caution">
    <text evidence="2">The sequence shown here is derived from an EMBL/GenBank/DDBJ whole genome shotgun (WGS) entry which is preliminary data.</text>
</comment>
<accession>A0A8J3RTK4</accession>
<sequence length="41" mass="4579">MMETAEGGARFEESRITRAVRYAVEALAFTATLVIVYLVWG</sequence>
<keyword evidence="3" id="KW-1185">Reference proteome</keyword>
<evidence type="ECO:0000256" key="1">
    <source>
        <dbReference type="SAM" id="Phobius"/>
    </source>
</evidence>
<gene>
    <name evidence="2" type="ORF">Plo01_60460</name>
</gene>
<keyword evidence="1" id="KW-1133">Transmembrane helix</keyword>
<dbReference type="RefSeq" id="WP_275415437.1">
    <property type="nucleotide sequence ID" value="NZ_BOOH01000049.1"/>
</dbReference>
<keyword evidence="1" id="KW-0812">Transmembrane</keyword>
<dbReference type="Proteomes" id="UP000616724">
    <property type="component" value="Unassembled WGS sequence"/>
</dbReference>
<evidence type="ECO:0000313" key="3">
    <source>
        <dbReference type="Proteomes" id="UP000616724"/>
    </source>
</evidence>
<proteinExistence type="predicted"/>